<dbReference type="PANTHER" id="PTHR22894:SF5">
    <property type="entry name" value="RING-TYPE DOMAIN-CONTAINING PROTEIN"/>
    <property type="match status" value="1"/>
</dbReference>
<evidence type="ECO:0000256" key="5">
    <source>
        <dbReference type="SAM" id="Phobius"/>
    </source>
</evidence>
<evidence type="ECO:0000256" key="2">
    <source>
        <dbReference type="ARBA" id="ARBA00022771"/>
    </source>
</evidence>
<gene>
    <name evidence="7" type="ORF">MONBRDRAFT_8454</name>
</gene>
<dbReference type="OMA" id="PKMVEND"/>
<keyword evidence="5" id="KW-0812">Transmembrane</keyword>
<dbReference type="InParanoid" id="A9V032"/>
<dbReference type="GeneID" id="5891470"/>
<proteinExistence type="predicted"/>
<reference evidence="7 8" key="1">
    <citation type="journal article" date="2008" name="Nature">
        <title>The genome of the choanoflagellate Monosiga brevicollis and the origin of metazoans.</title>
        <authorList>
            <consortium name="JGI Sequencing"/>
            <person name="King N."/>
            <person name="Westbrook M.J."/>
            <person name="Young S.L."/>
            <person name="Kuo A."/>
            <person name="Abedin M."/>
            <person name="Chapman J."/>
            <person name="Fairclough S."/>
            <person name="Hellsten U."/>
            <person name="Isogai Y."/>
            <person name="Letunic I."/>
            <person name="Marr M."/>
            <person name="Pincus D."/>
            <person name="Putnam N."/>
            <person name="Rokas A."/>
            <person name="Wright K.J."/>
            <person name="Zuzow R."/>
            <person name="Dirks W."/>
            <person name="Good M."/>
            <person name="Goodstein D."/>
            <person name="Lemons D."/>
            <person name="Li W."/>
            <person name="Lyons J.B."/>
            <person name="Morris A."/>
            <person name="Nichols S."/>
            <person name="Richter D.J."/>
            <person name="Salamov A."/>
            <person name="Bork P."/>
            <person name="Lim W.A."/>
            <person name="Manning G."/>
            <person name="Miller W.T."/>
            <person name="McGinnis W."/>
            <person name="Shapiro H."/>
            <person name="Tjian R."/>
            <person name="Grigoriev I.V."/>
            <person name="Rokhsar D."/>
        </authorList>
    </citation>
    <scope>NUCLEOTIDE SEQUENCE [LARGE SCALE GENOMIC DNA]</scope>
    <source>
        <strain evidence="8">MX1 / ATCC 50154</strain>
    </source>
</reference>
<dbReference type="PANTHER" id="PTHR22894">
    <property type="entry name" value="RING-TYPE DOMAIN-CONTAINING PROTEIN"/>
    <property type="match status" value="1"/>
</dbReference>
<evidence type="ECO:0000259" key="6">
    <source>
        <dbReference type="PROSITE" id="PS50089"/>
    </source>
</evidence>
<dbReference type="EMBL" id="CH991552">
    <property type="protein sequence ID" value="EDQ89087.1"/>
    <property type="molecule type" value="Genomic_DNA"/>
</dbReference>
<dbReference type="SUPFAM" id="SSF57850">
    <property type="entry name" value="RING/U-box"/>
    <property type="match status" value="1"/>
</dbReference>
<dbReference type="eggNOG" id="KOG2164">
    <property type="taxonomic scope" value="Eukaryota"/>
</dbReference>
<accession>A9V032</accession>
<evidence type="ECO:0000256" key="3">
    <source>
        <dbReference type="ARBA" id="ARBA00022833"/>
    </source>
</evidence>
<dbReference type="GO" id="GO:0061630">
    <property type="term" value="F:ubiquitin protein ligase activity"/>
    <property type="evidence" value="ECO:0007669"/>
    <property type="project" value="InterPro"/>
</dbReference>
<keyword evidence="5" id="KW-1133">Transmembrane helix</keyword>
<feature type="transmembrane region" description="Helical" evidence="5">
    <location>
        <begin position="177"/>
        <end position="196"/>
    </location>
</feature>
<dbReference type="InterPro" id="IPR013083">
    <property type="entry name" value="Znf_RING/FYVE/PHD"/>
</dbReference>
<dbReference type="InterPro" id="IPR001841">
    <property type="entry name" value="Znf_RING"/>
</dbReference>
<dbReference type="GO" id="GO:0008270">
    <property type="term" value="F:zinc ion binding"/>
    <property type="evidence" value="ECO:0007669"/>
    <property type="project" value="UniProtKB-KW"/>
</dbReference>
<dbReference type="FunCoup" id="A9V032">
    <property type="interactions" value="347"/>
</dbReference>
<dbReference type="InterPro" id="IPR018957">
    <property type="entry name" value="Znf_C3HC4_RING-type"/>
</dbReference>
<dbReference type="STRING" id="81824.A9V032"/>
<keyword evidence="2 4" id="KW-0863">Zinc-finger</keyword>
<organism evidence="7 8">
    <name type="scientific">Monosiga brevicollis</name>
    <name type="common">Choanoflagellate</name>
    <dbReference type="NCBI Taxonomy" id="81824"/>
    <lineage>
        <taxon>Eukaryota</taxon>
        <taxon>Choanoflagellata</taxon>
        <taxon>Craspedida</taxon>
        <taxon>Salpingoecidae</taxon>
        <taxon>Monosiga</taxon>
    </lineage>
</organism>
<dbReference type="Pfam" id="PF00097">
    <property type="entry name" value="zf-C3HC4"/>
    <property type="match status" value="1"/>
</dbReference>
<keyword evidence="5" id="KW-0472">Membrane</keyword>
<dbReference type="AlphaFoldDB" id="A9V032"/>
<sequence>MMDGISGVVALLFMGIAVVWMAVFGWCAYKISSIWSRQPPSMATATGGPEQPPSQRGDHTTCAICLDAPTNPIITNCGHCYCGMSCLDEDRDWCFASLMRQSDFGTHRACPTCRRRVNFLFSQQPLGDDAISREVRAFNRRYGPERRSMSEVVADAPELLRQFGASLFDPTNVSMLVKLRVILSFVLAALYAIMPFDVLPEAVLGIFGCVCTLLTLVAERGHACLASMVNPNLSMVVSRLADDALVFLVVAVTSANTIRQNFVQASQRAN</sequence>
<name>A9V032_MONBE</name>
<dbReference type="KEGG" id="mbr:MONBRDRAFT_8454"/>
<dbReference type="Gene3D" id="3.30.40.10">
    <property type="entry name" value="Zinc/RING finger domain, C3HC4 (zinc finger)"/>
    <property type="match status" value="1"/>
</dbReference>
<evidence type="ECO:0000256" key="4">
    <source>
        <dbReference type="PROSITE-ProRule" id="PRU00175"/>
    </source>
</evidence>
<keyword evidence="1" id="KW-0479">Metal-binding</keyword>
<keyword evidence="3" id="KW-0862">Zinc</keyword>
<evidence type="ECO:0000313" key="7">
    <source>
        <dbReference type="EMBL" id="EDQ89087.1"/>
    </source>
</evidence>
<evidence type="ECO:0000256" key="1">
    <source>
        <dbReference type="ARBA" id="ARBA00022723"/>
    </source>
</evidence>
<feature type="transmembrane region" description="Helical" evidence="5">
    <location>
        <begin position="202"/>
        <end position="218"/>
    </location>
</feature>
<dbReference type="Proteomes" id="UP000001357">
    <property type="component" value="Unassembled WGS sequence"/>
</dbReference>
<dbReference type="SMART" id="SM00184">
    <property type="entry name" value="RING"/>
    <property type="match status" value="1"/>
</dbReference>
<keyword evidence="8" id="KW-1185">Reference proteome</keyword>
<protein>
    <recommendedName>
        <fullName evidence="6">RING-type domain-containing protein</fullName>
    </recommendedName>
</protein>
<feature type="domain" description="RING-type" evidence="6">
    <location>
        <begin position="62"/>
        <end position="114"/>
    </location>
</feature>
<dbReference type="InterPro" id="IPR038896">
    <property type="entry name" value="RNF170"/>
</dbReference>
<evidence type="ECO:0000313" key="8">
    <source>
        <dbReference type="Proteomes" id="UP000001357"/>
    </source>
</evidence>
<feature type="transmembrane region" description="Helical" evidence="5">
    <location>
        <begin position="6"/>
        <end position="29"/>
    </location>
</feature>
<dbReference type="RefSeq" id="XP_001746192.1">
    <property type="nucleotide sequence ID" value="XM_001746140.1"/>
</dbReference>
<dbReference type="PROSITE" id="PS50089">
    <property type="entry name" value="ZF_RING_2"/>
    <property type="match status" value="1"/>
</dbReference>